<accession>A0AAU7YB44</accession>
<name>A0AAU7YB44_9VIRU</name>
<dbReference type="PANTHER" id="PTHR34456:SF13">
    <property type="entry name" value="REVERSE TRANSCRIPTASE DOMAIN-CONTAINING PROTEIN"/>
    <property type="match status" value="1"/>
</dbReference>
<proteinExistence type="predicted"/>
<organism evidence="4">
    <name type="scientific">Exserohilum turcicum mitovirus 4</name>
    <dbReference type="NCBI Taxonomy" id="3229028"/>
    <lineage>
        <taxon>Viruses</taxon>
        <taxon>Riboviria</taxon>
        <taxon>Orthornavirae</taxon>
        <taxon>Lenarviricota</taxon>
        <taxon>Howeltoviricetes</taxon>
        <taxon>Cryppavirales</taxon>
        <taxon>Mitoviridae</taxon>
        <taxon>Mitovirus</taxon>
    </lineage>
</organism>
<dbReference type="GO" id="GO:0003968">
    <property type="term" value="F:RNA-directed RNA polymerase activity"/>
    <property type="evidence" value="ECO:0007669"/>
    <property type="project" value="UniProtKB-KW"/>
</dbReference>
<evidence type="ECO:0000313" key="4">
    <source>
        <dbReference type="EMBL" id="XBY85619.1"/>
    </source>
</evidence>
<dbReference type="PANTHER" id="PTHR34456">
    <property type="entry name" value="MITOVIRUS RNA-DEPENDENT RNA POLYMERASE"/>
    <property type="match status" value="1"/>
</dbReference>
<keyword evidence="3" id="KW-0548">Nucleotidyltransferase</keyword>
<dbReference type="InterPro" id="IPR043502">
    <property type="entry name" value="DNA/RNA_pol_sf"/>
</dbReference>
<dbReference type="EMBL" id="PP926284">
    <property type="protein sequence ID" value="XBY85619.1"/>
    <property type="molecule type" value="Genomic_RNA"/>
</dbReference>
<evidence type="ECO:0000256" key="3">
    <source>
        <dbReference type="ARBA" id="ARBA00022695"/>
    </source>
</evidence>
<dbReference type="SUPFAM" id="SSF56672">
    <property type="entry name" value="DNA/RNA polymerases"/>
    <property type="match status" value="1"/>
</dbReference>
<keyword evidence="2" id="KW-0808">Transferase</keyword>
<sequence>MKNNNLFSNKLLLFRAKAFRLEKMFPVSQLRRALPINLQKLVQLSLGRSGSISERVRISYNFVSRILKMNKHHGSSFTVKWLKCNQVALQKVIGGDGINSLRALEPNIPLPRLINGFPAVINRRDRQLIRDGNMNILRFWLTLFGCYRILIMSGKTKLNTIYDPFSGDHDRFLDILGYSKLFNLFEGFKFKENLSPRTLSLSHKSSPSNSMSYRGIFTDWYLLNKGNTDQMKIKENIDSYLEVISEKWSLARWKSLERSMDSIIESFDISNFNFKRSCDRNNGLSQFAIKEEAAGKIRVFALIDSVTQSVLAPLHQSCFDLLREIPNDGTFNQDASVQRSIEKSKLKGYAYSFDLSSATDRLPRALTGSILSKIFGLPRLGEVWCALMADRPFCFSKSVGKKYPHLLVDQDNRYYYSVGQPMGGLSSWAGLAITHHWILQYCYRSVYNRYDWNTDYEILGDDIVIFDHSLAEKYLEVMRYLGLEINLNKSIVSKSLPVFEFAKRTIVNGVNVSSLSFQQMISQYSIGSRVADATSWVRSGLINTPSLFGSLVSRYGRPGDFKSMKSVGMEVLATLGLLNSKNLIEHRVVVESLINPQYKEDFDWDKATFSLPLRSSLKLILSVLKGEEVTSYPFSKEDLRKEVYDELSGELAAVVLQLALHKIKLLNRDYDKLINKSVEGLYVGKIDSVTKAGITGFFEDLIISLRSDLDVMEEVDRVESILYRHAKYPNVSVESAMKVLDQVESMIHIFTYKTEISRVRYETEVSPVIELVRKGVLGSKTRYWEIPSYS</sequence>
<reference evidence="4" key="1">
    <citation type="submission" date="2024-05" db="EMBL/GenBank/DDBJ databases">
        <title>Viral Diversity and Horizontal Gene Transfer Among Viruses in Setosphaeria turcica Population from Northern Corn Leaf Blight of Maize.</title>
        <authorList>
            <person name="Jia J."/>
            <person name="Mu F."/>
        </authorList>
    </citation>
    <scope>NUCLEOTIDE SEQUENCE</scope>
    <source>
        <strain evidence="4">TG4</strain>
    </source>
</reference>
<keyword evidence="1 4" id="KW-0696">RNA-directed RNA polymerase</keyword>
<evidence type="ECO:0000256" key="1">
    <source>
        <dbReference type="ARBA" id="ARBA00022484"/>
    </source>
</evidence>
<evidence type="ECO:0000256" key="2">
    <source>
        <dbReference type="ARBA" id="ARBA00022679"/>
    </source>
</evidence>
<dbReference type="Pfam" id="PF05919">
    <property type="entry name" value="Mitovir_RNA_pol"/>
    <property type="match status" value="1"/>
</dbReference>
<dbReference type="InterPro" id="IPR008686">
    <property type="entry name" value="RNA_pol_mitovir"/>
</dbReference>
<protein>
    <submittedName>
        <fullName evidence="4">RNA-dependent RNA polymerase</fullName>
    </submittedName>
</protein>